<keyword evidence="6" id="KW-1185">Reference proteome</keyword>
<protein>
    <recommendedName>
        <fullName evidence="1">ATP-dependent DNA helicase</fullName>
        <ecNumber evidence="1">5.6.2.3</ecNumber>
    </recommendedName>
</protein>
<keyword evidence="1" id="KW-0067">ATP-binding</keyword>
<name>A0A8H6HB73_9AGAR</name>
<proteinExistence type="inferred from homology"/>
<keyword evidence="1" id="KW-0347">Helicase</keyword>
<comment type="similarity">
    <text evidence="1">Belongs to the helicase family.</text>
</comment>
<keyword evidence="1" id="KW-0227">DNA damage</keyword>
<dbReference type="PANTHER" id="PTHR47642">
    <property type="entry name" value="ATP-DEPENDENT DNA HELICASE"/>
    <property type="match status" value="1"/>
</dbReference>
<dbReference type="GO" id="GO:0005524">
    <property type="term" value="F:ATP binding"/>
    <property type="evidence" value="ECO:0007669"/>
    <property type="project" value="UniProtKB-KW"/>
</dbReference>
<dbReference type="Proteomes" id="UP000521943">
    <property type="component" value="Unassembled WGS sequence"/>
</dbReference>
<dbReference type="AlphaFoldDB" id="A0A8H6HB73"/>
<dbReference type="Gene3D" id="3.40.50.300">
    <property type="entry name" value="P-loop containing nucleotide triphosphate hydrolases"/>
    <property type="match status" value="1"/>
</dbReference>
<feature type="domain" description="DNA helicase Pif1-like DEAD-box helicase" evidence="2">
    <location>
        <begin position="27"/>
        <end position="154"/>
    </location>
</feature>
<evidence type="ECO:0000313" key="5">
    <source>
        <dbReference type="EMBL" id="KAF6755507.1"/>
    </source>
</evidence>
<dbReference type="EC" id="5.6.2.3" evidence="1"/>
<evidence type="ECO:0000256" key="1">
    <source>
        <dbReference type="RuleBase" id="RU363044"/>
    </source>
</evidence>
<gene>
    <name evidence="5" type="ORF">DFP72DRAFT_746645</name>
    <name evidence="3" type="ORF">DFP72DRAFT_756067</name>
    <name evidence="4" type="ORF">DFP72DRAFT_763528</name>
</gene>
<organism evidence="3 6">
    <name type="scientific">Ephemerocybe angulata</name>
    <dbReference type="NCBI Taxonomy" id="980116"/>
    <lineage>
        <taxon>Eukaryota</taxon>
        <taxon>Fungi</taxon>
        <taxon>Dikarya</taxon>
        <taxon>Basidiomycota</taxon>
        <taxon>Agaricomycotina</taxon>
        <taxon>Agaricomycetes</taxon>
        <taxon>Agaricomycetidae</taxon>
        <taxon>Agaricales</taxon>
        <taxon>Agaricineae</taxon>
        <taxon>Psathyrellaceae</taxon>
        <taxon>Ephemerocybe</taxon>
    </lineage>
</organism>
<dbReference type="Pfam" id="PF05970">
    <property type="entry name" value="PIF1"/>
    <property type="match status" value="1"/>
</dbReference>
<dbReference type="OrthoDB" id="432234at2759"/>
<comment type="cofactor">
    <cofactor evidence="1">
        <name>Mg(2+)</name>
        <dbReference type="ChEBI" id="CHEBI:18420"/>
    </cofactor>
</comment>
<keyword evidence="1" id="KW-0547">Nucleotide-binding</keyword>
<dbReference type="GO" id="GO:0006310">
    <property type="term" value="P:DNA recombination"/>
    <property type="evidence" value="ECO:0007669"/>
    <property type="project" value="UniProtKB-KW"/>
</dbReference>
<dbReference type="InterPro" id="IPR010285">
    <property type="entry name" value="DNA_helicase_pif1-like_DEAD"/>
</dbReference>
<dbReference type="EMBL" id="JACGCI010000030">
    <property type="protein sequence ID" value="KAF6755507.1"/>
    <property type="molecule type" value="Genomic_DNA"/>
</dbReference>
<keyword evidence="1" id="KW-0234">DNA repair</keyword>
<sequence>YLTKTFRVDEPQRKVQDLIDHGAIQWKLNKEQERAYKIVANHATLSGPQQLRMYLGGMGGTGKTQVIKALKWMFKKKKESHRFIVLAPTGTAAALLRGSTYHSMLGMRTAGKKAKRESDDCGVREESLSVAQAQQRLSGVDYVFIDEVSMVSCENLYAISSRL</sequence>
<dbReference type="GO" id="GO:0016787">
    <property type="term" value="F:hydrolase activity"/>
    <property type="evidence" value="ECO:0007669"/>
    <property type="project" value="UniProtKB-KW"/>
</dbReference>
<dbReference type="EMBL" id="JACGCI010000163">
    <property type="protein sequence ID" value="KAF6742917.1"/>
    <property type="molecule type" value="Genomic_DNA"/>
</dbReference>
<dbReference type="EMBL" id="JACGCI010000056">
    <property type="protein sequence ID" value="KAF6750470.1"/>
    <property type="molecule type" value="Genomic_DNA"/>
</dbReference>
<keyword evidence="1" id="KW-0378">Hydrolase</keyword>
<dbReference type="GO" id="GO:0006281">
    <property type="term" value="P:DNA repair"/>
    <property type="evidence" value="ECO:0007669"/>
    <property type="project" value="UniProtKB-KW"/>
</dbReference>
<evidence type="ECO:0000313" key="6">
    <source>
        <dbReference type="Proteomes" id="UP000521943"/>
    </source>
</evidence>
<evidence type="ECO:0000313" key="4">
    <source>
        <dbReference type="EMBL" id="KAF6750470.1"/>
    </source>
</evidence>
<reference evidence="3 6" key="1">
    <citation type="submission" date="2020-07" db="EMBL/GenBank/DDBJ databases">
        <title>Comparative genomics of pyrophilous fungi reveals a link between fire events and developmental genes.</title>
        <authorList>
            <consortium name="DOE Joint Genome Institute"/>
            <person name="Steindorff A.S."/>
            <person name="Carver A."/>
            <person name="Calhoun S."/>
            <person name="Stillman K."/>
            <person name="Liu H."/>
            <person name="Lipzen A."/>
            <person name="Pangilinan J."/>
            <person name="Labutti K."/>
            <person name="Bruns T.D."/>
            <person name="Grigoriev I.V."/>
        </authorList>
    </citation>
    <scope>NUCLEOTIDE SEQUENCE [LARGE SCALE GENOMIC DNA]</scope>
    <source>
        <strain evidence="3 6">CBS 144469</strain>
    </source>
</reference>
<comment type="caution">
    <text evidence="3">The sequence shown here is derived from an EMBL/GenBank/DDBJ whole genome shotgun (WGS) entry which is preliminary data.</text>
</comment>
<feature type="non-terminal residue" evidence="3">
    <location>
        <position position="163"/>
    </location>
</feature>
<evidence type="ECO:0000313" key="3">
    <source>
        <dbReference type="EMBL" id="KAF6742917.1"/>
    </source>
</evidence>
<dbReference type="PANTHER" id="PTHR47642:SF5">
    <property type="entry name" value="ATP-DEPENDENT DNA HELICASE"/>
    <property type="match status" value="1"/>
</dbReference>
<dbReference type="InterPro" id="IPR051055">
    <property type="entry name" value="PIF1_helicase"/>
</dbReference>
<accession>A0A8H6HB73</accession>
<comment type="catalytic activity">
    <reaction evidence="1">
        <text>ATP + H2O = ADP + phosphate + H(+)</text>
        <dbReference type="Rhea" id="RHEA:13065"/>
        <dbReference type="ChEBI" id="CHEBI:15377"/>
        <dbReference type="ChEBI" id="CHEBI:15378"/>
        <dbReference type="ChEBI" id="CHEBI:30616"/>
        <dbReference type="ChEBI" id="CHEBI:43474"/>
        <dbReference type="ChEBI" id="CHEBI:456216"/>
        <dbReference type="EC" id="5.6.2.3"/>
    </reaction>
</comment>
<dbReference type="GO" id="GO:0043139">
    <property type="term" value="F:5'-3' DNA helicase activity"/>
    <property type="evidence" value="ECO:0007669"/>
    <property type="project" value="UniProtKB-EC"/>
</dbReference>
<dbReference type="InterPro" id="IPR027417">
    <property type="entry name" value="P-loop_NTPase"/>
</dbReference>
<feature type="non-terminal residue" evidence="3">
    <location>
        <position position="1"/>
    </location>
</feature>
<evidence type="ECO:0000259" key="2">
    <source>
        <dbReference type="Pfam" id="PF05970"/>
    </source>
</evidence>
<dbReference type="GO" id="GO:0000723">
    <property type="term" value="P:telomere maintenance"/>
    <property type="evidence" value="ECO:0007669"/>
    <property type="project" value="InterPro"/>
</dbReference>
<keyword evidence="1" id="KW-0233">DNA recombination</keyword>
<dbReference type="SUPFAM" id="SSF52540">
    <property type="entry name" value="P-loop containing nucleoside triphosphate hydrolases"/>
    <property type="match status" value="1"/>
</dbReference>